<reference evidence="1" key="1">
    <citation type="journal article" date="2014" name="Int. J. Syst. Evol. Microbiol.">
        <title>Complete genome sequence of Corynebacterium casei LMG S-19264T (=DSM 44701T), isolated from a smear-ripened cheese.</title>
        <authorList>
            <consortium name="US DOE Joint Genome Institute (JGI-PGF)"/>
            <person name="Walter F."/>
            <person name="Albersmeier A."/>
            <person name="Kalinowski J."/>
            <person name="Ruckert C."/>
        </authorList>
    </citation>
    <scope>NUCLEOTIDE SEQUENCE</scope>
    <source>
        <strain evidence="1">CGMCC 1.12827</strain>
    </source>
</reference>
<dbReference type="EMBL" id="BMGC01000004">
    <property type="protein sequence ID" value="GGB22491.1"/>
    <property type="molecule type" value="Genomic_DNA"/>
</dbReference>
<proteinExistence type="predicted"/>
<keyword evidence="2" id="KW-1185">Reference proteome</keyword>
<dbReference type="Proteomes" id="UP000621454">
    <property type="component" value="Unassembled WGS sequence"/>
</dbReference>
<sequence>MTQAQIDNRFTLLCHELDATLKHGKYGRVNAEHVVRIKFGLLEKLHAAREANRRGRPLTANQVDELCDRFTDITGIDIPE</sequence>
<organism evidence="1 2">
    <name type="scientific">Gordonia jinhuaensis</name>
    <dbReference type="NCBI Taxonomy" id="1517702"/>
    <lineage>
        <taxon>Bacteria</taxon>
        <taxon>Bacillati</taxon>
        <taxon>Actinomycetota</taxon>
        <taxon>Actinomycetes</taxon>
        <taxon>Mycobacteriales</taxon>
        <taxon>Gordoniaceae</taxon>
        <taxon>Gordonia</taxon>
    </lineage>
</organism>
<protein>
    <submittedName>
        <fullName evidence="1">Uncharacterized protein</fullName>
    </submittedName>
</protein>
<reference evidence="1" key="2">
    <citation type="submission" date="2020-09" db="EMBL/GenBank/DDBJ databases">
        <authorList>
            <person name="Sun Q."/>
            <person name="Zhou Y."/>
        </authorList>
    </citation>
    <scope>NUCLEOTIDE SEQUENCE</scope>
    <source>
        <strain evidence="1">CGMCC 1.12827</strain>
    </source>
</reference>
<dbReference type="RefSeq" id="WP_188585333.1">
    <property type="nucleotide sequence ID" value="NZ_BMGC01000004.1"/>
</dbReference>
<gene>
    <name evidence="1" type="ORF">GCM10011489_08360</name>
</gene>
<dbReference type="AlphaFoldDB" id="A0A916WR24"/>
<comment type="caution">
    <text evidence="1">The sequence shown here is derived from an EMBL/GenBank/DDBJ whole genome shotgun (WGS) entry which is preliminary data.</text>
</comment>
<evidence type="ECO:0000313" key="1">
    <source>
        <dbReference type="EMBL" id="GGB22491.1"/>
    </source>
</evidence>
<accession>A0A916WR24</accession>
<evidence type="ECO:0000313" key="2">
    <source>
        <dbReference type="Proteomes" id="UP000621454"/>
    </source>
</evidence>
<name>A0A916WR24_9ACTN</name>